<gene>
    <name evidence="2" type="ORF">OTU49_012721</name>
</gene>
<name>A0AAW0YH22_CHEQU</name>
<dbReference type="SUPFAM" id="SSF55874">
    <property type="entry name" value="ATPase domain of HSP90 chaperone/DNA topoisomerase II/histidine kinase"/>
    <property type="match status" value="1"/>
</dbReference>
<dbReference type="Proteomes" id="UP001445076">
    <property type="component" value="Unassembled WGS sequence"/>
</dbReference>
<dbReference type="EMBL" id="JARKIK010000006">
    <property type="protein sequence ID" value="KAK8751043.1"/>
    <property type="molecule type" value="Genomic_DNA"/>
</dbReference>
<accession>A0AAW0YH22</accession>
<dbReference type="GO" id="GO:0032389">
    <property type="term" value="C:MutLalpha complex"/>
    <property type="evidence" value="ECO:0007669"/>
    <property type="project" value="TreeGrafter"/>
</dbReference>
<dbReference type="GO" id="GO:0005524">
    <property type="term" value="F:ATP binding"/>
    <property type="evidence" value="ECO:0007669"/>
    <property type="project" value="InterPro"/>
</dbReference>
<comment type="similarity">
    <text evidence="1">Belongs to the DNA mismatch repair MutL/HexB family.</text>
</comment>
<dbReference type="Gene3D" id="3.30.565.10">
    <property type="entry name" value="Histidine kinase-like ATPase, C-terminal domain"/>
    <property type="match status" value="1"/>
</dbReference>
<protein>
    <submittedName>
        <fullName evidence="2">Uncharacterized protein</fullName>
    </submittedName>
</protein>
<feature type="non-terminal residue" evidence="2">
    <location>
        <position position="252"/>
    </location>
</feature>
<reference evidence="2 3" key="1">
    <citation type="journal article" date="2024" name="BMC Genomics">
        <title>Genome assembly of redclaw crayfish (Cherax quadricarinatus) provides insights into its immune adaptation and hypoxia tolerance.</title>
        <authorList>
            <person name="Liu Z."/>
            <person name="Zheng J."/>
            <person name="Li H."/>
            <person name="Fang K."/>
            <person name="Wang S."/>
            <person name="He J."/>
            <person name="Zhou D."/>
            <person name="Weng S."/>
            <person name="Chi M."/>
            <person name="Gu Z."/>
            <person name="He J."/>
            <person name="Li F."/>
            <person name="Wang M."/>
        </authorList>
    </citation>
    <scope>NUCLEOTIDE SEQUENCE [LARGE SCALE GENOMIC DNA]</scope>
    <source>
        <strain evidence="2">ZL_2023a</strain>
    </source>
</reference>
<proteinExistence type="inferred from homology"/>
<dbReference type="AlphaFoldDB" id="A0AAW0YH22"/>
<dbReference type="NCBIfam" id="TIGR00585">
    <property type="entry name" value="mutl"/>
    <property type="match status" value="1"/>
</dbReference>
<dbReference type="GO" id="GO:0140664">
    <property type="term" value="F:ATP-dependent DNA damage sensor activity"/>
    <property type="evidence" value="ECO:0007669"/>
    <property type="project" value="InterPro"/>
</dbReference>
<evidence type="ECO:0000313" key="2">
    <source>
        <dbReference type="EMBL" id="KAK8751043.1"/>
    </source>
</evidence>
<dbReference type="PANTHER" id="PTHR10073">
    <property type="entry name" value="DNA MISMATCH REPAIR PROTEIN MLH, PMS, MUTL"/>
    <property type="match status" value="1"/>
</dbReference>
<dbReference type="GO" id="GO:0030983">
    <property type="term" value="F:mismatched DNA binding"/>
    <property type="evidence" value="ECO:0007669"/>
    <property type="project" value="InterPro"/>
</dbReference>
<dbReference type="GO" id="GO:0006298">
    <property type="term" value="P:mismatch repair"/>
    <property type="evidence" value="ECO:0007669"/>
    <property type="project" value="InterPro"/>
</dbReference>
<dbReference type="InterPro" id="IPR036890">
    <property type="entry name" value="HATPase_C_sf"/>
</dbReference>
<evidence type="ECO:0000256" key="1">
    <source>
        <dbReference type="ARBA" id="ARBA00006082"/>
    </source>
</evidence>
<dbReference type="PROSITE" id="PS00058">
    <property type="entry name" value="DNA_MISMATCH_REPAIR_1"/>
    <property type="match status" value="1"/>
</dbReference>
<dbReference type="CDD" id="cd16926">
    <property type="entry name" value="HATPase_MutL-MLH-PMS-like"/>
    <property type="match status" value="1"/>
</dbReference>
<dbReference type="InterPro" id="IPR038973">
    <property type="entry name" value="MutL/Mlh/Pms-like"/>
</dbReference>
<sequence>MTLHALPQDTVRLIKSTQVITTPASIVKELVENSFDAESTTVSIKVENHGFSRLEVRDNGTGVHEDDVKFIAKPHYTSKISSFSDLACLTTYGFRGEALASLCTVAEVIITTKTKESPMGHMYLFDNEGNVKEKKPAATPNGTTVVVSNLFKNVPVRRQFFSNPKRCREEFKKLEDLVLAFSLAVPNVHLTLYHDKSIIIQKNSARDLRTALMNTFPAVFKDFVSKIKLIDDIKLEVHLPSARCLSNQNFSR</sequence>
<dbReference type="FunFam" id="3.30.565.10:FF:000017">
    <property type="entry name" value="PMS1 homolog 1, mismatch repair system component"/>
    <property type="match status" value="1"/>
</dbReference>
<dbReference type="Pfam" id="PF13589">
    <property type="entry name" value="HATPase_c_3"/>
    <property type="match status" value="1"/>
</dbReference>
<dbReference type="InterPro" id="IPR002099">
    <property type="entry name" value="MutL/Mlh/PMS"/>
</dbReference>
<keyword evidence="3" id="KW-1185">Reference proteome</keyword>
<comment type="caution">
    <text evidence="2">The sequence shown here is derived from an EMBL/GenBank/DDBJ whole genome shotgun (WGS) entry which is preliminary data.</text>
</comment>
<dbReference type="InterPro" id="IPR014762">
    <property type="entry name" value="DNA_mismatch_repair_CS"/>
</dbReference>
<dbReference type="GO" id="GO:0016887">
    <property type="term" value="F:ATP hydrolysis activity"/>
    <property type="evidence" value="ECO:0007669"/>
    <property type="project" value="InterPro"/>
</dbReference>
<evidence type="ECO:0000313" key="3">
    <source>
        <dbReference type="Proteomes" id="UP001445076"/>
    </source>
</evidence>
<dbReference type="PANTHER" id="PTHR10073:SF54">
    <property type="entry name" value="PMS1 PROTEIN HOMOLOG 1"/>
    <property type="match status" value="1"/>
</dbReference>
<organism evidence="2 3">
    <name type="scientific">Cherax quadricarinatus</name>
    <name type="common">Australian red claw crayfish</name>
    <dbReference type="NCBI Taxonomy" id="27406"/>
    <lineage>
        <taxon>Eukaryota</taxon>
        <taxon>Metazoa</taxon>
        <taxon>Ecdysozoa</taxon>
        <taxon>Arthropoda</taxon>
        <taxon>Crustacea</taxon>
        <taxon>Multicrustacea</taxon>
        <taxon>Malacostraca</taxon>
        <taxon>Eumalacostraca</taxon>
        <taxon>Eucarida</taxon>
        <taxon>Decapoda</taxon>
        <taxon>Pleocyemata</taxon>
        <taxon>Astacidea</taxon>
        <taxon>Parastacoidea</taxon>
        <taxon>Parastacidae</taxon>
        <taxon>Cherax</taxon>
    </lineage>
</organism>